<dbReference type="Pfam" id="PF00098">
    <property type="entry name" value="zf-CCHC"/>
    <property type="match status" value="1"/>
</dbReference>
<keyword evidence="3" id="KW-1133">Transmembrane helix</keyword>
<evidence type="ECO:0000256" key="1">
    <source>
        <dbReference type="PROSITE-ProRule" id="PRU00047"/>
    </source>
</evidence>
<feature type="compositionally biased region" description="Basic and acidic residues" evidence="2">
    <location>
        <begin position="1162"/>
        <end position="1178"/>
    </location>
</feature>
<evidence type="ECO:0000256" key="2">
    <source>
        <dbReference type="SAM" id="MobiDB-lite"/>
    </source>
</evidence>
<feature type="compositionally biased region" description="Low complexity" evidence="2">
    <location>
        <begin position="1199"/>
        <end position="1209"/>
    </location>
</feature>
<evidence type="ECO:0000256" key="3">
    <source>
        <dbReference type="SAM" id="Phobius"/>
    </source>
</evidence>
<keyword evidence="4" id="KW-0732">Signal</keyword>
<feature type="compositionally biased region" description="Acidic residues" evidence="2">
    <location>
        <begin position="1099"/>
        <end position="1126"/>
    </location>
</feature>
<name>A0ABQ5HV93_9ASTR</name>
<evidence type="ECO:0000313" key="7">
    <source>
        <dbReference type="Proteomes" id="UP001151760"/>
    </source>
</evidence>
<protein>
    <submittedName>
        <fullName evidence="6">Ribonuclease H-like domain-containing protein</fullName>
    </submittedName>
</protein>
<keyword evidence="1" id="KW-0863">Zinc-finger</keyword>
<dbReference type="EMBL" id="BQNB010020011">
    <property type="protein sequence ID" value="GJT91349.1"/>
    <property type="molecule type" value="Genomic_DNA"/>
</dbReference>
<dbReference type="CDD" id="cd09272">
    <property type="entry name" value="RNase_HI_RT_Ty1"/>
    <property type="match status" value="1"/>
</dbReference>
<keyword evidence="1" id="KW-0862">Zinc</keyword>
<reference evidence="6" key="1">
    <citation type="journal article" date="2022" name="Int. J. Mol. Sci.">
        <title>Draft Genome of Tanacetum Coccineum: Genomic Comparison of Closely Related Tanacetum-Family Plants.</title>
        <authorList>
            <person name="Yamashiro T."/>
            <person name="Shiraishi A."/>
            <person name="Nakayama K."/>
            <person name="Satake H."/>
        </authorList>
    </citation>
    <scope>NUCLEOTIDE SEQUENCE</scope>
</reference>
<evidence type="ECO:0000259" key="5">
    <source>
        <dbReference type="PROSITE" id="PS50158"/>
    </source>
</evidence>
<feature type="compositionally biased region" description="Acidic residues" evidence="2">
    <location>
        <begin position="1079"/>
        <end position="1091"/>
    </location>
</feature>
<keyword evidence="7" id="KW-1185">Reference proteome</keyword>
<reference evidence="6" key="2">
    <citation type="submission" date="2022-01" db="EMBL/GenBank/DDBJ databases">
        <authorList>
            <person name="Yamashiro T."/>
            <person name="Shiraishi A."/>
            <person name="Satake H."/>
            <person name="Nakayama K."/>
        </authorList>
    </citation>
    <scope>NUCLEOTIDE SEQUENCE</scope>
</reference>
<feature type="region of interest" description="Disordered" evidence="2">
    <location>
        <begin position="1048"/>
        <end position="1215"/>
    </location>
</feature>
<dbReference type="Gene3D" id="4.10.60.10">
    <property type="entry name" value="Zinc finger, CCHC-type"/>
    <property type="match status" value="1"/>
</dbReference>
<dbReference type="PANTHER" id="PTHR11439:SF495">
    <property type="entry name" value="REVERSE TRANSCRIPTASE, RNA-DEPENDENT DNA POLYMERASE-RELATED"/>
    <property type="match status" value="1"/>
</dbReference>
<dbReference type="SMART" id="SM00343">
    <property type="entry name" value="ZnF_C2HC"/>
    <property type="match status" value="3"/>
</dbReference>
<feature type="signal peptide" evidence="4">
    <location>
        <begin position="1"/>
        <end position="26"/>
    </location>
</feature>
<evidence type="ECO:0000313" key="6">
    <source>
        <dbReference type="EMBL" id="GJT91349.1"/>
    </source>
</evidence>
<dbReference type="InterPro" id="IPR036875">
    <property type="entry name" value="Znf_CCHC_sf"/>
</dbReference>
<keyword evidence="3" id="KW-0812">Transmembrane</keyword>
<dbReference type="InterPro" id="IPR001878">
    <property type="entry name" value="Znf_CCHC"/>
</dbReference>
<dbReference type="Proteomes" id="UP001151760">
    <property type="component" value="Unassembled WGS sequence"/>
</dbReference>
<feature type="chain" id="PRO_5045677707" evidence="4">
    <location>
        <begin position="27"/>
        <end position="1338"/>
    </location>
</feature>
<feature type="transmembrane region" description="Helical" evidence="3">
    <location>
        <begin position="139"/>
        <end position="165"/>
    </location>
</feature>
<gene>
    <name evidence="6" type="ORF">Tco_1080194</name>
</gene>
<feature type="region of interest" description="Disordered" evidence="2">
    <location>
        <begin position="1297"/>
        <end position="1338"/>
    </location>
</feature>
<evidence type="ECO:0000256" key="4">
    <source>
        <dbReference type="SAM" id="SignalP"/>
    </source>
</evidence>
<dbReference type="PROSITE" id="PS50158">
    <property type="entry name" value="ZF_CCHC"/>
    <property type="match status" value="1"/>
</dbReference>
<organism evidence="6 7">
    <name type="scientific">Tanacetum coccineum</name>
    <dbReference type="NCBI Taxonomy" id="301880"/>
    <lineage>
        <taxon>Eukaryota</taxon>
        <taxon>Viridiplantae</taxon>
        <taxon>Streptophyta</taxon>
        <taxon>Embryophyta</taxon>
        <taxon>Tracheophyta</taxon>
        <taxon>Spermatophyta</taxon>
        <taxon>Magnoliopsida</taxon>
        <taxon>eudicotyledons</taxon>
        <taxon>Gunneridae</taxon>
        <taxon>Pentapetalae</taxon>
        <taxon>asterids</taxon>
        <taxon>campanulids</taxon>
        <taxon>Asterales</taxon>
        <taxon>Asteraceae</taxon>
        <taxon>Asteroideae</taxon>
        <taxon>Anthemideae</taxon>
        <taxon>Anthemidinae</taxon>
        <taxon>Tanacetum</taxon>
    </lineage>
</organism>
<accession>A0ABQ5HV93</accession>
<feature type="transmembrane region" description="Helical" evidence="3">
    <location>
        <begin position="177"/>
        <end position="196"/>
    </location>
</feature>
<dbReference type="Pfam" id="PF07727">
    <property type="entry name" value="RVT_2"/>
    <property type="match status" value="1"/>
</dbReference>
<dbReference type="Pfam" id="PF22936">
    <property type="entry name" value="Pol_BBD"/>
    <property type="match status" value="1"/>
</dbReference>
<keyword evidence="3" id="KW-0472">Membrane</keyword>
<sequence>MQCQFWHVRLVVILTNIVNINSKAQANRVEVAELGMLRWACGKTMLDMIPNGVFRIVLEVETIISKMREGRLKWFGHVRRKPQQAPVRRVKALIVNGKRRRGRPKLRWEDRLKLYMKELLLSKDITSNRNASWPTYQCLYLVVVLPSWFVGMGACLVSLCSYVGLYLYARMLASHRLFRFALSVIFVTCTLTLVGGPPGSSLYTLGFILEVGVGSVYISPPLDLAPMGLVNSSKNLGKLLNTQMSANDKFGLGYGDHRYDGILSYENEVLQSVFMNKESELEKQPLYDRFVTAGGMHVVPPPMTGNYMPSGPDVEIDYSQFTYGPKQTQPSESETQTSEFDTCESNISTETPELVSEPVVNVACQPKVWSDAPIIEEYESDSEDEYVSIPTKEQETPSFANQQVKTPRETVKNHFTHSKNPKVDKKKLGYGFTARACFVCGSLNHLIRDCDFHEKRMAKQAELNDRLNRNSSQKEIRPIWNNVQRVNKQNQFVPTAVLTRTGKIPVNTARASGTKKVSTARHSFNRQAVLTSAAMKVNTVKPIVNKVRPTTVFHKTYSPFSRPFNKTTTLRTNFSKQKVNTAKVNAVSAVGGKRETAVKPSAGCNWRPQRHNWHKDYPHRALQNKGIVDSGCSRHMTGNKAYLAEYQDFNGGPVAFGGSKGYITGKGKIKTGKLDFEDVCFVKTKLQHSSLFCVHRCVTRRTSQDDSKIPALKEIYDNPTDCIFTNSSYDDEGAVADFTNLEPVVNVSPIPTSRINSIHPSTLILGDPQSHQTRRKVDSKGSGAHAFGHRQEEWIDYDEVFAPVARIEAIKIFLAFASYLGFIVYQLDVKSAFLYEKMNEEALDIILQSVLVARFQVTRQKTSHLNAVKRIFRYLKGKPKLGPLVSKGDPHLDLKNTLERDYAGANLDRKSTTGGCQFLGMRLISWQCKKQTIVATSLLPAEYVAAAKFGYVNLVYHSKTKHIAIRHHFIRDAYEKKLIQVLKIHTHDNVADLLTKAFDVSRESLGRAIDGTEALLLPKIVHSLFDNIRSFTGRINLRHLDYQNSASDEELEGPMKDQPLSADASPTALSPSYIANFNPEEDEEDPEEDPADYPANEGDNSDDESSDDDNDDDDVEKDEEDEEEEEHLAPADPSAVPTDDPAGITEFAAALPSSSPPPENVESLKDNLKFSERVDKKISTLSERQAKNKRKLNNTSKDNQNQQQPNKRQNTGKAYAAGHGEKKYYGGSKPLCPKYNYYHDGPCPPKCHRCNIVGHLVRNCRRPTNDNTTNNQRGTGTSQKVNCYECGNQGHYKRDCPERKNQSHKNQIGGTRAHGVVHTLREGETDQDPNNIKDEIKA</sequence>
<dbReference type="PANTHER" id="PTHR11439">
    <property type="entry name" value="GAG-POL-RELATED RETROTRANSPOSON"/>
    <property type="match status" value="1"/>
</dbReference>
<dbReference type="InterPro" id="IPR054722">
    <property type="entry name" value="PolX-like_BBD"/>
</dbReference>
<dbReference type="SUPFAM" id="SSF57756">
    <property type="entry name" value="Retrovirus zinc finger-like domains"/>
    <property type="match status" value="1"/>
</dbReference>
<dbReference type="InterPro" id="IPR013103">
    <property type="entry name" value="RVT_2"/>
</dbReference>
<proteinExistence type="predicted"/>
<keyword evidence="1" id="KW-0479">Metal-binding</keyword>
<feature type="domain" description="CCHC-type" evidence="5">
    <location>
        <begin position="1283"/>
        <end position="1298"/>
    </location>
</feature>
<comment type="caution">
    <text evidence="6">The sequence shown here is derived from an EMBL/GenBank/DDBJ whole genome shotgun (WGS) entry which is preliminary data.</text>
</comment>